<evidence type="ECO:0000313" key="5">
    <source>
        <dbReference type="EMBL" id="ADQ80933.1"/>
    </source>
</evidence>
<accession>E4T889</accession>
<dbReference type="RefSeq" id="WP_013446302.1">
    <property type="nucleotide sequence ID" value="NC_014734.1"/>
</dbReference>
<dbReference type="PROSITE" id="PS51462">
    <property type="entry name" value="NUDIX"/>
    <property type="match status" value="1"/>
</dbReference>
<dbReference type="KEGG" id="ppn:Palpr_2804"/>
<dbReference type="GO" id="GO:0016787">
    <property type="term" value="F:hydrolase activity"/>
    <property type="evidence" value="ECO:0007669"/>
    <property type="project" value="UniProtKB-KW"/>
</dbReference>
<organism evidence="5 6">
    <name type="scientific">Paludibacter propionicigenes (strain DSM 17365 / JCM 13257 / WB4)</name>
    <dbReference type="NCBI Taxonomy" id="694427"/>
    <lineage>
        <taxon>Bacteria</taxon>
        <taxon>Pseudomonadati</taxon>
        <taxon>Bacteroidota</taxon>
        <taxon>Bacteroidia</taxon>
        <taxon>Bacteroidales</taxon>
        <taxon>Paludibacteraceae</taxon>
        <taxon>Paludibacter</taxon>
    </lineage>
</organism>
<dbReference type="Pfam" id="PF00293">
    <property type="entry name" value="NUDIX"/>
    <property type="match status" value="1"/>
</dbReference>
<keyword evidence="2 5" id="KW-0378">Hydrolase</keyword>
<dbReference type="AlphaFoldDB" id="E4T889"/>
<dbReference type="STRING" id="694427.Palpr_2804"/>
<feature type="domain" description="Nudix hydrolase" evidence="4">
    <location>
        <begin position="38"/>
        <end position="169"/>
    </location>
</feature>
<dbReference type="OrthoDB" id="9786141at2"/>
<dbReference type="CDD" id="cd04681">
    <property type="entry name" value="NUDIX_Hydrolase"/>
    <property type="match status" value="1"/>
</dbReference>
<dbReference type="Proteomes" id="UP000008718">
    <property type="component" value="Chromosome"/>
</dbReference>
<gene>
    <name evidence="5" type="ordered locus">Palpr_2804</name>
</gene>
<name>E4T889_PALPW</name>
<evidence type="ECO:0000313" key="6">
    <source>
        <dbReference type="Proteomes" id="UP000008718"/>
    </source>
</evidence>
<dbReference type="eggNOG" id="COG1051">
    <property type="taxonomic scope" value="Bacteria"/>
</dbReference>
<evidence type="ECO:0000256" key="3">
    <source>
        <dbReference type="ARBA" id="ARBA00022842"/>
    </source>
</evidence>
<dbReference type="SUPFAM" id="SSF55811">
    <property type="entry name" value="Nudix"/>
    <property type="match status" value="1"/>
</dbReference>
<comment type="cofactor">
    <cofactor evidence="1">
        <name>Mg(2+)</name>
        <dbReference type="ChEBI" id="CHEBI:18420"/>
    </cofactor>
</comment>
<evidence type="ECO:0000256" key="1">
    <source>
        <dbReference type="ARBA" id="ARBA00001946"/>
    </source>
</evidence>
<evidence type="ECO:0000259" key="4">
    <source>
        <dbReference type="PROSITE" id="PS51462"/>
    </source>
</evidence>
<dbReference type="InterPro" id="IPR015797">
    <property type="entry name" value="NUDIX_hydrolase-like_dom_sf"/>
</dbReference>
<dbReference type="PRINTS" id="PR00502">
    <property type="entry name" value="NUDIXFAMILY"/>
</dbReference>
<dbReference type="InterPro" id="IPR020476">
    <property type="entry name" value="Nudix_hydrolase"/>
</dbReference>
<keyword evidence="6" id="KW-1185">Reference proteome</keyword>
<protein>
    <submittedName>
        <fullName evidence="5">NUDIX hydrolase</fullName>
    </submittedName>
</protein>
<dbReference type="HOGENOM" id="CLU_037162_15_0_10"/>
<dbReference type="PANTHER" id="PTHR43222">
    <property type="entry name" value="NUDIX HYDROLASE 23"/>
    <property type="match status" value="1"/>
</dbReference>
<dbReference type="PANTHER" id="PTHR43222:SF2">
    <property type="entry name" value="NUDIX HYDROLASE 23, CHLOROPLASTIC"/>
    <property type="match status" value="1"/>
</dbReference>
<dbReference type="EMBL" id="CP002345">
    <property type="protein sequence ID" value="ADQ80933.1"/>
    <property type="molecule type" value="Genomic_DNA"/>
</dbReference>
<reference key="1">
    <citation type="submission" date="2010-11" db="EMBL/GenBank/DDBJ databases">
        <title>The complete genome of Paludibacter propionicigenes DSM 17365.</title>
        <authorList>
            <consortium name="US DOE Joint Genome Institute (JGI-PGF)"/>
            <person name="Lucas S."/>
            <person name="Copeland A."/>
            <person name="Lapidus A."/>
            <person name="Bruce D."/>
            <person name="Goodwin L."/>
            <person name="Pitluck S."/>
            <person name="Kyrpides N."/>
            <person name="Mavromatis K."/>
            <person name="Ivanova N."/>
            <person name="Munk A.C."/>
            <person name="Brettin T."/>
            <person name="Detter J.C."/>
            <person name="Han C."/>
            <person name="Tapia R."/>
            <person name="Land M."/>
            <person name="Hauser L."/>
            <person name="Markowitz V."/>
            <person name="Cheng J.-F."/>
            <person name="Hugenholtz P."/>
            <person name="Woyke T."/>
            <person name="Wu D."/>
            <person name="Gronow S."/>
            <person name="Wellnitz S."/>
            <person name="Brambilla E."/>
            <person name="Klenk H.-P."/>
            <person name="Eisen J.A."/>
        </authorList>
    </citation>
    <scope>NUCLEOTIDE SEQUENCE</scope>
    <source>
        <strain>WB4</strain>
    </source>
</reference>
<keyword evidence="3" id="KW-0460">Magnesium</keyword>
<reference evidence="5 6" key="2">
    <citation type="journal article" date="2011" name="Stand. Genomic Sci.">
        <title>Complete genome sequence of Paludibacter propionicigenes type strain (WB4).</title>
        <authorList>
            <person name="Gronow S."/>
            <person name="Munk C."/>
            <person name="Lapidus A."/>
            <person name="Nolan M."/>
            <person name="Lucas S."/>
            <person name="Hammon N."/>
            <person name="Deshpande S."/>
            <person name="Cheng J.F."/>
            <person name="Tapia R."/>
            <person name="Han C."/>
            <person name="Goodwin L."/>
            <person name="Pitluck S."/>
            <person name="Liolios K."/>
            <person name="Ivanova N."/>
            <person name="Mavromatis K."/>
            <person name="Mikhailova N."/>
            <person name="Pati A."/>
            <person name="Chen A."/>
            <person name="Palaniappan K."/>
            <person name="Land M."/>
            <person name="Hauser L."/>
            <person name="Chang Y.J."/>
            <person name="Jeffries C.D."/>
            <person name="Brambilla E."/>
            <person name="Rohde M."/>
            <person name="Goker M."/>
            <person name="Detter J.C."/>
            <person name="Woyke T."/>
            <person name="Bristow J."/>
            <person name="Eisen J.A."/>
            <person name="Markowitz V."/>
            <person name="Hugenholtz P."/>
            <person name="Kyrpides N.C."/>
            <person name="Klenk H.P."/>
        </authorList>
    </citation>
    <scope>NUCLEOTIDE SEQUENCE [LARGE SCALE GENOMIC DNA]</scope>
    <source>
        <strain evidence="6">DSM 17365 / JCM 13257 / WB4</strain>
    </source>
</reference>
<sequence>MHFSVLFTHCPACGSVRFIQNNEKSKRCESCGFVFYMNASAAVAAFIVNSQGELLVCVRGKNPAKGTWDLPGGFVDDNETAEEAMCREIEEELRAQVVEAKYLFSLPNKYEYSGLQIPTLDMFFACKLEDISNLQPSDDVADCFFVPMDEVNPELFGLESIKKAVGMFINKNPQAPKGELD</sequence>
<dbReference type="Gene3D" id="3.90.79.10">
    <property type="entry name" value="Nucleoside Triphosphate Pyrophosphohydrolase"/>
    <property type="match status" value="1"/>
</dbReference>
<proteinExistence type="predicted"/>
<evidence type="ECO:0000256" key="2">
    <source>
        <dbReference type="ARBA" id="ARBA00022801"/>
    </source>
</evidence>
<dbReference type="InterPro" id="IPR000086">
    <property type="entry name" value="NUDIX_hydrolase_dom"/>
</dbReference>